<dbReference type="AlphaFoldDB" id="A0A0M4EVQ6"/>
<comment type="function">
    <text evidence="9">Protein phosphatase that catalyzes the dephosphorylation of the C-terminal domain of RNA polymerase II. Plays a role in RNA processing and termination.</text>
</comment>
<dbReference type="OMA" id="PNCYEFG"/>
<gene>
    <name evidence="10" type="ORF">Dbus_chrXg1253</name>
</gene>
<organism evidence="10 11">
    <name type="scientific">Drosophila busckii</name>
    <name type="common">Fruit fly</name>
    <dbReference type="NCBI Taxonomy" id="30019"/>
    <lineage>
        <taxon>Eukaryota</taxon>
        <taxon>Metazoa</taxon>
        <taxon>Ecdysozoa</taxon>
        <taxon>Arthropoda</taxon>
        <taxon>Hexapoda</taxon>
        <taxon>Insecta</taxon>
        <taxon>Pterygota</taxon>
        <taxon>Neoptera</taxon>
        <taxon>Endopterygota</taxon>
        <taxon>Diptera</taxon>
        <taxon>Brachycera</taxon>
        <taxon>Muscomorpha</taxon>
        <taxon>Ephydroidea</taxon>
        <taxon>Drosophilidae</taxon>
        <taxon>Drosophila</taxon>
    </lineage>
</organism>
<evidence type="ECO:0000256" key="5">
    <source>
        <dbReference type="ARBA" id="ARBA00022912"/>
    </source>
</evidence>
<evidence type="ECO:0000256" key="8">
    <source>
        <dbReference type="ARBA" id="ARBA00048336"/>
    </source>
</evidence>
<dbReference type="GO" id="GO:0005634">
    <property type="term" value="C:nucleus"/>
    <property type="evidence" value="ECO:0007669"/>
    <property type="project" value="UniProtKB-SubCell"/>
</dbReference>
<keyword evidence="5 9" id="KW-0904">Protein phosphatase</keyword>
<comment type="subcellular location">
    <subcellularLocation>
        <location evidence="1 9">Nucleus</location>
    </subcellularLocation>
</comment>
<evidence type="ECO:0000256" key="6">
    <source>
        <dbReference type="ARBA" id="ARBA00023242"/>
    </source>
</evidence>
<sequence>MTSGDKLAKLATLIGLSHNFNYLLPLNFTAKLKMTDPSKLSVAVVCSSNMNRSMEAHNFLAKKGFNVRSYGTGERVKLPGMAFDKPNVYEFGTSYEEIYRDLESKDKEFYTQNGLLHMLDRNRRIKKCPERFQETKEQFDIIITVEERVYDLVVLHMESMNSVDNRPVHVLNVDVVDNAEDALMGAFLITDMLNLMAKSNDIDNDIDEMIQEFEERRNRVILHSVLFY</sequence>
<dbReference type="InterPro" id="IPR006811">
    <property type="entry name" value="RNA_pol_II_suA"/>
</dbReference>
<comment type="similarity">
    <text evidence="2 9">Belongs to the SSU72 phosphatase family.</text>
</comment>
<dbReference type="SMR" id="A0A0M4EVQ6"/>
<dbReference type="EC" id="3.1.3.16" evidence="9"/>
<keyword evidence="11" id="KW-1185">Reference proteome</keyword>
<accession>A0A0M4EVQ6</accession>
<evidence type="ECO:0000256" key="7">
    <source>
        <dbReference type="ARBA" id="ARBA00047761"/>
    </source>
</evidence>
<dbReference type="GO" id="GO:0031124">
    <property type="term" value="P:mRNA 3'-end processing"/>
    <property type="evidence" value="ECO:0007669"/>
    <property type="project" value="UniProtKB-ARBA"/>
</dbReference>
<dbReference type="STRING" id="30019.A0A0M4EVQ6"/>
<protein>
    <recommendedName>
        <fullName evidence="9">RNA polymerase II subunit A C-terminal domain phosphatase SSU72</fullName>
        <shortName evidence="9">CTD phosphatase SSU72</shortName>
        <ecNumber evidence="9">3.1.3.16</ecNumber>
    </recommendedName>
</protein>
<reference evidence="10 11" key="1">
    <citation type="submission" date="2015-08" db="EMBL/GenBank/DDBJ databases">
        <title>Ancestral chromatin configuration constrains chromatin evolution on differentiating sex chromosomes in Drosophila.</title>
        <authorList>
            <person name="Zhou Q."/>
            <person name="Bachtrog D."/>
        </authorList>
    </citation>
    <scope>NUCLEOTIDE SEQUENCE [LARGE SCALE GENOMIC DNA]</scope>
    <source>
        <tissue evidence="10">Whole larvae</tissue>
    </source>
</reference>
<evidence type="ECO:0000256" key="4">
    <source>
        <dbReference type="ARBA" id="ARBA00022801"/>
    </source>
</evidence>
<evidence type="ECO:0000256" key="1">
    <source>
        <dbReference type="ARBA" id="ARBA00004123"/>
    </source>
</evidence>
<keyword evidence="4 9" id="KW-0378">Hydrolase</keyword>
<proteinExistence type="inferred from homology"/>
<evidence type="ECO:0000256" key="9">
    <source>
        <dbReference type="RuleBase" id="RU369031"/>
    </source>
</evidence>
<dbReference type="OrthoDB" id="57957at2759"/>
<dbReference type="FunFam" id="3.40.50.2300:FF:000313">
    <property type="entry name" value="Ssu72 CTD phosphatase, isoform B"/>
    <property type="match status" value="1"/>
</dbReference>
<evidence type="ECO:0000256" key="2">
    <source>
        <dbReference type="ARBA" id="ARBA00008978"/>
    </source>
</evidence>
<dbReference type="EMBL" id="CP012528">
    <property type="protein sequence ID" value="ALC49397.1"/>
    <property type="molecule type" value="Genomic_DNA"/>
</dbReference>
<dbReference type="Pfam" id="PF04722">
    <property type="entry name" value="Ssu72"/>
    <property type="match status" value="1"/>
</dbReference>
<evidence type="ECO:0000256" key="3">
    <source>
        <dbReference type="ARBA" id="ARBA00022664"/>
    </source>
</evidence>
<keyword evidence="3 9" id="KW-0507">mRNA processing</keyword>
<dbReference type="Proteomes" id="UP000494163">
    <property type="component" value="Chromosome X"/>
</dbReference>
<comment type="catalytic activity">
    <reaction evidence="7 9">
        <text>O-phospho-L-seryl-[protein] + H2O = L-seryl-[protein] + phosphate</text>
        <dbReference type="Rhea" id="RHEA:20629"/>
        <dbReference type="Rhea" id="RHEA-COMP:9863"/>
        <dbReference type="Rhea" id="RHEA-COMP:11604"/>
        <dbReference type="ChEBI" id="CHEBI:15377"/>
        <dbReference type="ChEBI" id="CHEBI:29999"/>
        <dbReference type="ChEBI" id="CHEBI:43474"/>
        <dbReference type="ChEBI" id="CHEBI:83421"/>
        <dbReference type="EC" id="3.1.3.16"/>
    </reaction>
</comment>
<dbReference type="GO" id="GO:0008420">
    <property type="term" value="F:RNA polymerase II CTD heptapeptide repeat phosphatase activity"/>
    <property type="evidence" value="ECO:0007669"/>
    <property type="project" value="UniProtKB-ARBA"/>
</dbReference>
<evidence type="ECO:0000313" key="11">
    <source>
        <dbReference type="Proteomes" id="UP000494163"/>
    </source>
</evidence>
<evidence type="ECO:0000313" key="10">
    <source>
        <dbReference type="EMBL" id="ALC49397.1"/>
    </source>
</evidence>
<keyword evidence="6 9" id="KW-0539">Nucleus</keyword>
<dbReference type="PANTHER" id="PTHR20383">
    <property type="entry name" value="RNA POLYMERASE II SUBUNIT A C-TERMINAL DOMAIN PHOSPHATASE"/>
    <property type="match status" value="1"/>
</dbReference>
<comment type="catalytic activity">
    <reaction evidence="8 9">
        <text>O-phospho-L-threonyl-[protein] + H2O = L-threonyl-[protein] + phosphate</text>
        <dbReference type="Rhea" id="RHEA:47004"/>
        <dbReference type="Rhea" id="RHEA-COMP:11060"/>
        <dbReference type="Rhea" id="RHEA-COMP:11605"/>
        <dbReference type="ChEBI" id="CHEBI:15377"/>
        <dbReference type="ChEBI" id="CHEBI:30013"/>
        <dbReference type="ChEBI" id="CHEBI:43474"/>
        <dbReference type="ChEBI" id="CHEBI:61977"/>
        <dbReference type="EC" id="3.1.3.16"/>
    </reaction>
</comment>
<dbReference type="Gene3D" id="3.40.50.2300">
    <property type="match status" value="2"/>
</dbReference>
<name>A0A0M4EVQ6_DROBS</name>
<dbReference type="FunFam" id="3.40.50.2300:FF:000039">
    <property type="entry name" value="RNA polymerase II subunit A C-terminal domain phosphatase"/>
    <property type="match status" value="1"/>
</dbReference>